<evidence type="ECO:0000313" key="8">
    <source>
        <dbReference type="Proteomes" id="UP000000788"/>
    </source>
</evidence>
<dbReference type="eggNOG" id="COG2084">
    <property type="taxonomic scope" value="Bacteria"/>
</dbReference>
<comment type="similarity">
    <text evidence="1">Belongs to the HIBADH-related family.</text>
</comment>
<keyword evidence="2 7" id="KW-0560">Oxidoreductase</keyword>
<dbReference type="PIRSF" id="PIRSF000103">
    <property type="entry name" value="HIBADH"/>
    <property type="match status" value="1"/>
</dbReference>
<proteinExistence type="inferred from homology"/>
<dbReference type="GO" id="GO:0050661">
    <property type="term" value="F:NADP binding"/>
    <property type="evidence" value="ECO:0007669"/>
    <property type="project" value="InterPro"/>
</dbReference>
<dbReference type="Pfam" id="PF14833">
    <property type="entry name" value="NAD_binding_11"/>
    <property type="match status" value="1"/>
</dbReference>
<evidence type="ECO:0000259" key="5">
    <source>
        <dbReference type="Pfam" id="PF03446"/>
    </source>
</evidence>
<dbReference type="KEGG" id="pmj:P9211_11961"/>
<dbReference type="PANTHER" id="PTHR43060:SF15">
    <property type="entry name" value="3-HYDROXYISOBUTYRATE DEHYDROGENASE-LIKE 1, MITOCHONDRIAL-RELATED"/>
    <property type="match status" value="1"/>
</dbReference>
<name>A9BBB5_PROM4</name>
<gene>
    <name evidence="7" type="primary">mmsB</name>
    <name evidence="7" type="ordered locus">P9211_11961</name>
</gene>
<dbReference type="SUPFAM" id="SSF51735">
    <property type="entry name" value="NAD(P)-binding Rossmann-fold domains"/>
    <property type="match status" value="1"/>
</dbReference>
<dbReference type="Gene3D" id="1.10.1040.10">
    <property type="entry name" value="N-(1-d-carboxylethyl)-l-norvaline Dehydrogenase, domain 2"/>
    <property type="match status" value="1"/>
</dbReference>
<dbReference type="InterPro" id="IPR013328">
    <property type="entry name" value="6PGD_dom2"/>
</dbReference>
<dbReference type="InterPro" id="IPR008927">
    <property type="entry name" value="6-PGluconate_DH-like_C_sf"/>
</dbReference>
<dbReference type="PANTHER" id="PTHR43060">
    <property type="entry name" value="3-HYDROXYISOBUTYRATE DEHYDROGENASE-LIKE 1, MITOCHONDRIAL-RELATED"/>
    <property type="match status" value="1"/>
</dbReference>
<dbReference type="RefSeq" id="WP_012195748.1">
    <property type="nucleotide sequence ID" value="NC_009976.1"/>
</dbReference>
<dbReference type="Gene3D" id="3.40.50.720">
    <property type="entry name" value="NAD(P)-binding Rossmann-like Domain"/>
    <property type="match status" value="1"/>
</dbReference>
<feature type="active site" evidence="4">
    <location>
        <position position="173"/>
    </location>
</feature>
<feature type="domain" description="3-hydroxyisobutyrate dehydrogenase-like NAD-binding" evidence="6">
    <location>
        <begin position="167"/>
        <end position="282"/>
    </location>
</feature>
<dbReference type="EMBL" id="CP000878">
    <property type="protein sequence ID" value="ABX09127.1"/>
    <property type="molecule type" value="Genomic_DNA"/>
</dbReference>
<evidence type="ECO:0000256" key="4">
    <source>
        <dbReference type="PIRSR" id="PIRSR000103-1"/>
    </source>
</evidence>
<evidence type="ECO:0000256" key="3">
    <source>
        <dbReference type="ARBA" id="ARBA00023027"/>
    </source>
</evidence>
<dbReference type="InterPro" id="IPR015815">
    <property type="entry name" value="HIBADH-related"/>
</dbReference>
<dbReference type="GO" id="GO:0008442">
    <property type="term" value="F:3-hydroxyisobutyrate dehydrogenase activity"/>
    <property type="evidence" value="ECO:0007669"/>
    <property type="project" value="UniProtKB-EC"/>
</dbReference>
<dbReference type="AlphaFoldDB" id="A9BBB5"/>
<evidence type="ECO:0000256" key="2">
    <source>
        <dbReference type="ARBA" id="ARBA00023002"/>
    </source>
</evidence>
<dbReference type="HOGENOM" id="CLU_035117_1_0_3"/>
<protein>
    <submittedName>
        <fullName evidence="7">3-hydroxyisobutyrate dehydrogenase and related beta-hydroxyacid dehydrogenase</fullName>
        <ecNumber evidence="7">1.1.1.31</ecNumber>
        <ecNumber evidence="7">1.1.1.60</ecNumber>
    </submittedName>
</protein>
<dbReference type="STRING" id="93059.P9211_11961"/>
<dbReference type="Proteomes" id="UP000000788">
    <property type="component" value="Chromosome"/>
</dbReference>
<reference evidence="7 8" key="1">
    <citation type="journal article" date="2007" name="PLoS Genet.">
        <title>Patterns and implications of gene gain and loss in the evolution of Prochlorococcus.</title>
        <authorList>
            <person name="Kettler G.C."/>
            <person name="Martiny A.C."/>
            <person name="Huang K."/>
            <person name="Zucker J."/>
            <person name="Coleman M.L."/>
            <person name="Rodrigue S."/>
            <person name="Chen F."/>
            <person name="Lapidus A."/>
            <person name="Ferriera S."/>
            <person name="Johnson J."/>
            <person name="Steglich C."/>
            <person name="Church G.M."/>
            <person name="Richardson P."/>
            <person name="Chisholm S.W."/>
        </authorList>
    </citation>
    <scope>NUCLEOTIDE SEQUENCE [LARGE SCALE GENOMIC DNA]</scope>
    <source>
        <strain evidence="8">MIT 9211</strain>
    </source>
</reference>
<evidence type="ECO:0000259" key="6">
    <source>
        <dbReference type="Pfam" id="PF14833"/>
    </source>
</evidence>
<accession>A9BBB5</accession>
<keyword evidence="8" id="KW-1185">Reference proteome</keyword>
<dbReference type="EC" id="1.1.1.60" evidence="7"/>
<dbReference type="GO" id="GO:0051287">
    <property type="term" value="F:NAD binding"/>
    <property type="evidence" value="ECO:0007669"/>
    <property type="project" value="InterPro"/>
</dbReference>
<organism evidence="7 8">
    <name type="scientific">Prochlorococcus marinus (strain MIT 9211)</name>
    <dbReference type="NCBI Taxonomy" id="93059"/>
    <lineage>
        <taxon>Bacteria</taxon>
        <taxon>Bacillati</taxon>
        <taxon>Cyanobacteriota</taxon>
        <taxon>Cyanophyceae</taxon>
        <taxon>Synechococcales</taxon>
        <taxon>Prochlorococcaceae</taxon>
        <taxon>Prochlorococcus</taxon>
    </lineage>
</organism>
<dbReference type="OrthoDB" id="9786703at2"/>
<dbReference type="InterPro" id="IPR006115">
    <property type="entry name" value="6PGDH_NADP-bd"/>
</dbReference>
<dbReference type="SUPFAM" id="SSF48179">
    <property type="entry name" value="6-phosphogluconate dehydrogenase C-terminal domain-like"/>
    <property type="match status" value="1"/>
</dbReference>
<keyword evidence="3" id="KW-0520">NAD</keyword>
<evidence type="ECO:0000256" key="1">
    <source>
        <dbReference type="ARBA" id="ARBA00009080"/>
    </source>
</evidence>
<dbReference type="InterPro" id="IPR029154">
    <property type="entry name" value="HIBADH-like_NADP-bd"/>
</dbReference>
<dbReference type="InterPro" id="IPR036291">
    <property type="entry name" value="NAD(P)-bd_dom_sf"/>
</dbReference>
<feature type="domain" description="6-phosphogluconate dehydrogenase NADP-binding" evidence="5">
    <location>
        <begin position="6"/>
        <end position="163"/>
    </location>
</feature>
<evidence type="ECO:0000313" key="7">
    <source>
        <dbReference type="EMBL" id="ABX09127.1"/>
    </source>
</evidence>
<dbReference type="Pfam" id="PF03446">
    <property type="entry name" value="NAD_binding_2"/>
    <property type="match status" value="1"/>
</dbReference>
<dbReference type="EC" id="1.1.1.31" evidence="7"/>
<dbReference type="GO" id="GO:0008679">
    <property type="term" value="F:2-hydroxy-3-oxopropionate reductase activity"/>
    <property type="evidence" value="ECO:0007669"/>
    <property type="project" value="UniProtKB-EC"/>
</dbReference>
<sequence>MKEESLGFVGLGAIGLPIAKNLLAAGYNLRVHTRSRTAEKDPGLKGANACSSPRDVAKGCEVFFICVSDDDAVEDVLFGSKGASQSLDKGSLIIDLSTISPSSARSNERTLAKKHIQYIDAPVTGGTEGAINGDLAIFLGCSKQTLGKINPLIKSIATHIYTFGEVGKGQEVKAINQILVAGSYAAVAEAIALGQTLELPMNIVIDALSKGAASSWALANRSKAMLEDQYPLGFKLGLHYKDLLIALKTAEELGLTLEVTKKVKDIEKKLIHNGFSDYDVSVLRRSVAK</sequence>